<feature type="transmembrane region" description="Helical" evidence="1">
    <location>
        <begin position="84"/>
        <end position="105"/>
    </location>
</feature>
<evidence type="ECO:0000256" key="1">
    <source>
        <dbReference type="SAM" id="Phobius"/>
    </source>
</evidence>
<dbReference type="RefSeq" id="WP_184498689.1">
    <property type="nucleotide sequence ID" value="NZ_JACIHI010000002.1"/>
</dbReference>
<name>A0A7W6UHC3_9HYPH</name>
<gene>
    <name evidence="2" type="ORF">GGE15_001384</name>
</gene>
<dbReference type="Proteomes" id="UP000533724">
    <property type="component" value="Unassembled WGS sequence"/>
</dbReference>
<organism evidence="2 3">
    <name type="scientific">Rhizobium esperanzae</name>
    <dbReference type="NCBI Taxonomy" id="1967781"/>
    <lineage>
        <taxon>Bacteria</taxon>
        <taxon>Pseudomonadati</taxon>
        <taxon>Pseudomonadota</taxon>
        <taxon>Alphaproteobacteria</taxon>
        <taxon>Hyphomicrobiales</taxon>
        <taxon>Rhizobiaceae</taxon>
        <taxon>Rhizobium/Agrobacterium group</taxon>
        <taxon>Rhizobium</taxon>
    </lineage>
</organism>
<accession>A0A7W6UHC3</accession>
<reference evidence="2 3" key="1">
    <citation type="submission" date="2020-08" db="EMBL/GenBank/DDBJ databases">
        <title>Genomic Encyclopedia of Type Strains, Phase IV (KMG-V): Genome sequencing to study the core and pangenomes of soil and plant-associated prokaryotes.</title>
        <authorList>
            <person name="Whitman W."/>
        </authorList>
    </citation>
    <scope>NUCLEOTIDE SEQUENCE [LARGE SCALE GENOMIC DNA]</scope>
    <source>
        <strain evidence="2 3">SEMIA 414</strain>
    </source>
</reference>
<proteinExistence type="predicted"/>
<protein>
    <submittedName>
        <fullName evidence="2">Uncharacterized protein</fullName>
    </submittedName>
</protein>
<dbReference type="AlphaFoldDB" id="A0A7W6UHC3"/>
<feature type="transmembrane region" description="Helical" evidence="1">
    <location>
        <begin position="43"/>
        <end position="64"/>
    </location>
</feature>
<evidence type="ECO:0000313" key="2">
    <source>
        <dbReference type="EMBL" id="MBB4438135.1"/>
    </source>
</evidence>
<keyword evidence="1" id="KW-1133">Transmembrane helix</keyword>
<keyword evidence="1" id="KW-0812">Transmembrane</keyword>
<sequence>MSSDANLNETPEARLLAAEDRFKFEEQIGRAESEARAQVAEKVLWIITLLNGTLFAFIAAAMAIDHFNAVKGYYSEQMVTDKLLSVFIGGIVLESATIAFCFGRLPFIKRRADKS</sequence>
<evidence type="ECO:0000313" key="3">
    <source>
        <dbReference type="Proteomes" id="UP000533724"/>
    </source>
</evidence>
<dbReference type="EMBL" id="JACIHI010000002">
    <property type="protein sequence ID" value="MBB4438135.1"/>
    <property type="molecule type" value="Genomic_DNA"/>
</dbReference>
<keyword evidence="1" id="KW-0472">Membrane</keyword>
<comment type="caution">
    <text evidence="2">The sequence shown here is derived from an EMBL/GenBank/DDBJ whole genome shotgun (WGS) entry which is preliminary data.</text>
</comment>